<keyword evidence="2" id="KW-0472">Membrane</keyword>
<evidence type="ECO:0000313" key="3">
    <source>
        <dbReference type="EMBL" id="MQX15036.1"/>
    </source>
</evidence>
<accession>A0A6N7LBQ1</accession>
<dbReference type="RefSeq" id="WP_184108428.1">
    <property type="nucleotide sequence ID" value="NZ_CP121659.1"/>
</dbReference>
<feature type="transmembrane region" description="Helical" evidence="2">
    <location>
        <begin position="61"/>
        <end position="79"/>
    </location>
</feature>
<sequence>MWTILVGAVLFVCGMLFMAREALVRRDLSNPSPQSQDRIDQGGTGPTLEPKRQGLGFLSLARNWPGLALMAVGAVLLLFG</sequence>
<evidence type="ECO:0000313" key="4">
    <source>
        <dbReference type="Proteomes" id="UP000439983"/>
    </source>
</evidence>
<dbReference type="Proteomes" id="UP000439983">
    <property type="component" value="Unassembled WGS sequence"/>
</dbReference>
<gene>
    <name evidence="3" type="ORF">GHK62_09740</name>
</gene>
<organism evidence="3 4">
    <name type="scientific">Sinorhizobium terangae</name>
    <dbReference type="NCBI Taxonomy" id="110322"/>
    <lineage>
        <taxon>Bacteria</taxon>
        <taxon>Pseudomonadati</taxon>
        <taxon>Pseudomonadota</taxon>
        <taxon>Alphaproteobacteria</taxon>
        <taxon>Hyphomicrobiales</taxon>
        <taxon>Rhizobiaceae</taxon>
        <taxon>Sinorhizobium/Ensifer group</taxon>
        <taxon>Sinorhizobium</taxon>
    </lineage>
</organism>
<protein>
    <submittedName>
        <fullName evidence="3">Uncharacterized protein</fullName>
    </submittedName>
</protein>
<keyword evidence="2" id="KW-1133">Transmembrane helix</keyword>
<proteinExistence type="predicted"/>
<keyword evidence="2" id="KW-0812">Transmembrane</keyword>
<name>A0A6N7LBQ1_SINTE</name>
<feature type="region of interest" description="Disordered" evidence="1">
    <location>
        <begin position="28"/>
        <end position="49"/>
    </location>
</feature>
<evidence type="ECO:0000256" key="1">
    <source>
        <dbReference type="SAM" id="MobiDB-lite"/>
    </source>
</evidence>
<dbReference type="EMBL" id="WITC01000036">
    <property type="protein sequence ID" value="MQX15036.1"/>
    <property type="molecule type" value="Genomic_DNA"/>
</dbReference>
<evidence type="ECO:0000256" key="2">
    <source>
        <dbReference type="SAM" id="Phobius"/>
    </source>
</evidence>
<dbReference type="AlphaFoldDB" id="A0A6N7LBQ1"/>
<keyword evidence="4" id="KW-1185">Reference proteome</keyword>
<reference evidence="3 4" key="1">
    <citation type="journal article" date="2013" name="Genome Biol.">
        <title>Comparative genomics of the core and accessory genomes of 48 Sinorhizobium strains comprising five genospecies.</title>
        <authorList>
            <person name="Sugawara M."/>
            <person name="Epstein B."/>
            <person name="Badgley B.D."/>
            <person name="Unno T."/>
            <person name="Xu L."/>
            <person name="Reese J."/>
            <person name="Gyaneshwar P."/>
            <person name="Denny R."/>
            <person name="Mudge J."/>
            <person name="Bharti A.K."/>
            <person name="Farmer A.D."/>
            <person name="May G.D."/>
            <person name="Woodward J.E."/>
            <person name="Medigue C."/>
            <person name="Vallenet D."/>
            <person name="Lajus A."/>
            <person name="Rouy Z."/>
            <person name="Martinez-Vaz B."/>
            <person name="Tiffin P."/>
            <person name="Young N.D."/>
            <person name="Sadowsky M.J."/>
        </authorList>
    </citation>
    <scope>NUCLEOTIDE SEQUENCE [LARGE SCALE GENOMIC DNA]</scope>
    <source>
        <strain evidence="3 4">USDA4894</strain>
    </source>
</reference>
<comment type="caution">
    <text evidence="3">The sequence shown here is derived from an EMBL/GenBank/DDBJ whole genome shotgun (WGS) entry which is preliminary data.</text>
</comment>